<name>A0A7N2N3I6_QUELO</name>
<organism evidence="1 2">
    <name type="scientific">Quercus lobata</name>
    <name type="common">Valley oak</name>
    <dbReference type="NCBI Taxonomy" id="97700"/>
    <lineage>
        <taxon>Eukaryota</taxon>
        <taxon>Viridiplantae</taxon>
        <taxon>Streptophyta</taxon>
        <taxon>Embryophyta</taxon>
        <taxon>Tracheophyta</taxon>
        <taxon>Spermatophyta</taxon>
        <taxon>Magnoliopsida</taxon>
        <taxon>eudicotyledons</taxon>
        <taxon>Gunneridae</taxon>
        <taxon>Pentapetalae</taxon>
        <taxon>rosids</taxon>
        <taxon>fabids</taxon>
        <taxon>Fagales</taxon>
        <taxon>Fagaceae</taxon>
        <taxon>Quercus</taxon>
    </lineage>
</organism>
<sequence length="356" mass="40768">MEIKVFQLMFSSWFHMEWLPFFCFICGVLGLGEAECVWHFRGWTRKSNGFKGVFEKHCAASREGSEEERMVEITGFQHTSVAASQAWLGMEQARHSMALSNHTSSNVVLSESQSNDAQGLALYWISTRFLSPNTNIGLFYATALAVALGRCYCTARRVPVLKAFLAVQFRRENPNVVDEGGIGYLTNAWWSTAAFFASIIDLLLFRISHEQHDSLFPLWLWVQIFCCFLSGFAFYHHERPTGTGSPLGISFRVFRAAISKRHLSYPNIPTQYNWKNLAPNQLYTNHTRQILLLPKCQFFRWLDKAAIIEETSSISQEEQENLGRLCTIKQVKDVNMEDLLEDMESDDRGLEDVTLD</sequence>
<protein>
    <submittedName>
        <fullName evidence="1">Uncharacterized protein</fullName>
    </submittedName>
</protein>
<reference evidence="1" key="2">
    <citation type="submission" date="2021-01" db="UniProtKB">
        <authorList>
            <consortium name="EnsemblPlants"/>
        </authorList>
    </citation>
    <scope>IDENTIFICATION</scope>
</reference>
<evidence type="ECO:0000313" key="2">
    <source>
        <dbReference type="Proteomes" id="UP000594261"/>
    </source>
</evidence>
<evidence type="ECO:0000313" key="1">
    <source>
        <dbReference type="EnsemblPlants" id="QL12p025566:mrna"/>
    </source>
</evidence>
<reference evidence="1 2" key="1">
    <citation type="journal article" date="2016" name="G3 (Bethesda)">
        <title>First Draft Assembly and Annotation of the Genome of a California Endemic Oak Quercus lobata Nee (Fagaceae).</title>
        <authorList>
            <person name="Sork V.L."/>
            <person name="Fitz-Gibbon S.T."/>
            <person name="Puiu D."/>
            <person name="Crepeau M."/>
            <person name="Gugger P.F."/>
            <person name="Sherman R."/>
            <person name="Stevens K."/>
            <person name="Langley C.H."/>
            <person name="Pellegrini M."/>
            <person name="Salzberg S.L."/>
        </authorList>
    </citation>
    <scope>NUCLEOTIDE SEQUENCE [LARGE SCALE GENOMIC DNA]</scope>
    <source>
        <strain evidence="1 2">cv. SW786</strain>
    </source>
</reference>
<dbReference type="EMBL" id="LRBV02000012">
    <property type="status" value="NOT_ANNOTATED_CDS"/>
    <property type="molecule type" value="Genomic_DNA"/>
</dbReference>
<dbReference type="EnsemblPlants" id="QL12p025566:mrna">
    <property type="protein sequence ID" value="QL12p025566:mrna"/>
    <property type="gene ID" value="QL12p025566"/>
</dbReference>
<dbReference type="InterPro" id="IPR036259">
    <property type="entry name" value="MFS_trans_sf"/>
</dbReference>
<keyword evidence="2" id="KW-1185">Reference proteome</keyword>
<dbReference type="AlphaFoldDB" id="A0A7N2N3I6"/>
<dbReference type="Gramene" id="QL12p025566:mrna">
    <property type="protein sequence ID" value="QL12p025566:mrna"/>
    <property type="gene ID" value="QL12p025566"/>
</dbReference>
<dbReference type="Proteomes" id="UP000594261">
    <property type="component" value="Chromosome 12"/>
</dbReference>
<dbReference type="Gene3D" id="1.20.1250.20">
    <property type="entry name" value="MFS general substrate transporter like domains"/>
    <property type="match status" value="1"/>
</dbReference>
<accession>A0A7N2N3I6</accession>
<dbReference type="InParanoid" id="A0A7N2N3I6"/>
<proteinExistence type="predicted"/>